<dbReference type="RefSeq" id="WP_109229538.1">
    <property type="nucleotide sequence ID" value="NZ_PYHR01000002.1"/>
</dbReference>
<keyword evidence="1" id="KW-0805">Transcription regulation</keyword>
<evidence type="ECO:0000256" key="1">
    <source>
        <dbReference type="ARBA" id="ARBA00023015"/>
    </source>
</evidence>
<dbReference type="InterPro" id="IPR050204">
    <property type="entry name" value="AraC_XylS_family_regulators"/>
</dbReference>
<keyword evidence="3" id="KW-0804">Transcription</keyword>
<dbReference type="InterPro" id="IPR018060">
    <property type="entry name" value="HTH_AraC"/>
</dbReference>
<evidence type="ECO:0000256" key="3">
    <source>
        <dbReference type="ARBA" id="ARBA00023163"/>
    </source>
</evidence>
<dbReference type="GO" id="GO:0043565">
    <property type="term" value="F:sequence-specific DNA binding"/>
    <property type="evidence" value="ECO:0007669"/>
    <property type="project" value="InterPro"/>
</dbReference>
<evidence type="ECO:0000313" key="6">
    <source>
        <dbReference type="EMBL" id="PWD51157.1"/>
    </source>
</evidence>
<dbReference type="Gene3D" id="1.10.10.60">
    <property type="entry name" value="Homeodomain-like"/>
    <property type="match status" value="1"/>
</dbReference>
<protein>
    <submittedName>
        <fullName evidence="6">AraC family transcriptional regulator</fullName>
    </submittedName>
</protein>
<organism evidence="6 7">
    <name type="scientific">Serinibacter arcticus</name>
    <dbReference type="NCBI Taxonomy" id="1655435"/>
    <lineage>
        <taxon>Bacteria</taxon>
        <taxon>Bacillati</taxon>
        <taxon>Actinomycetota</taxon>
        <taxon>Actinomycetes</taxon>
        <taxon>Micrococcales</taxon>
        <taxon>Beutenbergiaceae</taxon>
        <taxon>Serinibacter</taxon>
    </lineage>
</organism>
<dbReference type="GO" id="GO:0003700">
    <property type="term" value="F:DNA-binding transcription factor activity"/>
    <property type="evidence" value="ECO:0007669"/>
    <property type="project" value="InterPro"/>
</dbReference>
<feature type="region of interest" description="Disordered" evidence="4">
    <location>
        <begin position="234"/>
        <end position="256"/>
    </location>
</feature>
<evidence type="ECO:0000313" key="7">
    <source>
        <dbReference type="Proteomes" id="UP000245166"/>
    </source>
</evidence>
<dbReference type="Proteomes" id="UP000245166">
    <property type="component" value="Unassembled WGS sequence"/>
</dbReference>
<dbReference type="AlphaFoldDB" id="A0A2U1ZVY6"/>
<evidence type="ECO:0000256" key="2">
    <source>
        <dbReference type="ARBA" id="ARBA00023125"/>
    </source>
</evidence>
<dbReference type="EMBL" id="PYHR01000002">
    <property type="protein sequence ID" value="PWD51157.1"/>
    <property type="molecule type" value="Genomic_DNA"/>
</dbReference>
<evidence type="ECO:0000256" key="4">
    <source>
        <dbReference type="SAM" id="MobiDB-lite"/>
    </source>
</evidence>
<dbReference type="InterPro" id="IPR009057">
    <property type="entry name" value="Homeodomain-like_sf"/>
</dbReference>
<gene>
    <name evidence="6" type="ORF">C8046_11380</name>
</gene>
<proteinExistence type="predicted"/>
<feature type="domain" description="HTH araC/xylS-type" evidence="5">
    <location>
        <begin position="175"/>
        <end position="287"/>
    </location>
</feature>
<dbReference type="InterPro" id="IPR046532">
    <property type="entry name" value="DUF6597"/>
</dbReference>
<dbReference type="PANTHER" id="PTHR46796">
    <property type="entry name" value="HTH-TYPE TRANSCRIPTIONAL ACTIVATOR RHAS-RELATED"/>
    <property type="match status" value="1"/>
</dbReference>
<comment type="caution">
    <text evidence="6">The sequence shown here is derived from an EMBL/GenBank/DDBJ whole genome shotgun (WGS) entry which is preliminary data.</text>
</comment>
<accession>A0A2U1ZVY6</accession>
<sequence length="290" mass="31181">MKPDSPIARAHLVDPADTSHAIARLPAQPDLADLVRWFWIPVWSVPDGEARVQEVLRYPVCLVVVAPHYARFYGVDPGLSRTTLTGDGWAFGLALQPAAGSLLTGAPMDAWRGTTAELADILGSRGAVFTARVRALLGASGAAATDPAVHREAAEAARELLAPALPVDEEGRLVNALVEWVETTPEVLRVEQIRERFDLTERGLQRLCQRRIGLGPKWLIQRRRLHEAVGVLRGGATGTGTRTGTPDGEAPPSLADVASSLGYADQAHFTRDLRAATGMTPGQLAARYRV</sequence>
<keyword evidence="2" id="KW-0238">DNA-binding</keyword>
<dbReference type="PROSITE" id="PS01124">
    <property type="entry name" value="HTH_ARAC_FAMILY_2"/>
    <property type="match status" value="1"/>
</dbReference>
<keyword evidence="7" id="KW-1185">Reference proteome</keyword>
<evidence type="ECO:0000259" key="5">
    <source>
        <dbReference type="PROSITE" id="PS01124"/>
    </source>
</evidence>
<dbReference type="Pfam" id="PF00165">
    <property type="entry name" value="HTH_AraC"/>
    <property type="match status" value="1"/>
</dbReference>
<dbReference type="SUPFAM" id="SSF46689">
    <property type="entry name" value="Homeodomain-like"/>
    <property type="match status" value="1"/>
</dbReference>
<dbReference type="SMART" id="SM00342">
    <property type="entry name" value="HTH_ARAC"/>
    <property type="match status" value="1"/>
</dbReference>
<reference evidence="6 7" key="1">
    <citation type="submission" date="2018-03" db="EMBL/GenBank/DDBJ databases">
        <title>Genome assembly of novel Miniimonas species PCH200.</title>
        <authorList>
            <person name="Thakur V."/>
            <person name="Kumar V."/>
            <person name="Singh D."/>
        </authorList>
    </citation>
    <scope>NUCLEOTIDE SEQUENCE [LARGE SCALE GENOMIC DNA]</scope>
    <source>
        <strain evidence="6 7">PCH200</strain>
    </source>
</reference>
<name>A0A2U1ZVY6_9MICO</name>
<dbReference type="OrthoDB" id="2559672at2"/>
<dbReference type="Pfam" id="PF20240">
    <property type="entry name" value="DUF6597"/>
    <property type="match status" value="1"/>
</dbReference>